<keyword evidence="4" id="KW-1185">Reference proteome</keyword>
<dbReference type="Proteomes" id="UP000241769">
    <property type="component" value="Unassembled WGS sequence"/>
</dbReference>
<comment type="caution">
    <text evidence="3">The sequence shown here is derived from an EMBL/GenBank/DDBJ whole genome shotgun (WGS) entry which is preliminary data.</text>
</comment>
<feature type="compositionally biased region" description="Basic residues" evidence="2">
    <location>
        <begin position="49"/>
        <end position="60"/>
    </location>
</feature>
<dbReference type="InParanoid" id="A0A2P6NJH9"/>
<accession>A0A2P6NJH9</accession>
<evidence type="ECO:0000313" key="3">
    <source>
        <dbReference type="EMBL" id="PRP84079.1"/>
    </source>
</evidence>
<feature type="compositionally biased region" description="Basic residues" evidence="2">
    <location>
        <begin position="31"/>
        <end position="41"/>
    </location>
</feature>
<evidence type="ECO:0000313" key="4">
    <source>
        <dbReference type="Proteomes" id="UP000241769"/>
    </source>
</evidence>
<feature type="coiled-coil region" evidence="1">
    <location>
        <begin position="398"/>
        <end position="425"/>
    </location>
</feature>
<sequence length="529" mass="59897">MKCVKRCCCWRGKIRVFGHLHEGQGTSLNTRSRRQGHKTPTKHPERAGSKLKRTKKKSSKKNGNNNVEVEGDDMVVNLSQQEWNQILQASMASVNTEKELSVLLDGSKESQVLLRNTAFNSFALAVEEDVVSDPDVPREGPSEKQIQNRIKEIRDREHNQIQFANMQKIMQGLCGNQTEGGEEITENAQEGEDVEGSDGKEEKEAERGLPVNFVKIVASGGHTNSANARRKQTKFTLQAIGHGHKTRSTNTPIEPSPLTWCVLNVFSPSRNRSSAPLVEALYLFDWLLIFDPKFLSNQLDDLKVKCVQCYTTMRRAAIEEHLQNCLLDCPYGCSAKVALKDNVEHEKICSALEIPYTLQIECDGKDALCLWKGQRGDKDLHVKSCHFMAVRETILPVLKAKELECEKWNKQLEEWKSKKPILQKKCTRYFCWVLASAAGCMCELFKTIHQRIIGEAVQMEVALENTARILTMTTLVYGELMEVGASQQNKWSQRFHSVSSMYMRSFHHLQRSASNCEATEDLSAGRYNC</sequence>
<feature type="region of interest" description="Disordered" evidence="2">
    <location>
        <begin position="186"/>
        <end position="205"/>
    </location>
</feature>
<feature type="compositionally biased region" description="Acidic residues" evidence="2">
    <location>
        <begin position="186"/>
        <end position="196"/>
    </location>
</feature>
<name>A0A2P6NJH9_9EUKA</name>
<organism evidence="3 4">
    <name type="scientific">Planoprotostelium fungivorum</name>
    <dbReference type="NCBI Taxonomy" id="1890364"/>
    <lineage>
        <taxon>Eukaryota</taxon>
        <taxon>Amoebozoa</taxon>
        <taxon>Evosea</taxon>
        <taxon>Variosea</taxon>
        <taxon>Cavosteliida</taxon>
        <taxon>Cavosteliaceae</taxon>
        <taxon>Planoprotostelium</taxon>
    </lineage>
</organism>
<keyword evidence="1" id="KW-0175">Coiled coil</keyword>
<protein>
    <recommendedName>
        <fullName evidence="5">TRAF-type domain-containing protein</fullName>
    </recommendedName>
</protein>
<reference evidence="3 4" key="1">
    <citation type="journal article" date="2018" name="Genome Biol. Evol.">
        <title>Multiple Roots of Fruiting Body Formation in Amoebozoa.</title>
        <authorList>
            <person name="Hillmann F."/>
            <person name="Forbes G."/>
            <person name="Novohradska S."/>
            <person name="Ferling I."/>
            <person name="Riege K."/>
            <person name="Groth M."/>
            <person name="Westermann M."/>
            <person name="Marz M."/>
            <person name="Spaller T."/>
            <person name="Winckler T."/>
            <person name="Schaap P."/>
            <person name="Glockner G."/>
        </authorList>
    </citation>
    <scope>NUCLEOTIDE SEQUENCE [LARGE SCALE GENOMIC DNA]</scope>
    <source>
        <strain evidence="3 4">Jena</strain>
    </source>
</reference>
<dbReference type="OrthoDB" id="34602at2759"/>
<dbReference type="AlphaFoldDB" id="A0A2P6NJH9"/>
<evidence type="ECO:0000256" key="1">
    <source>
        <dbReference type="SAM" id="Coils"/>
    </source>
</evidence>
<dbReference type="EMBL" id="MDYQ01000069">
    <property type="protein sequence ID" value="PRP84079.1"/>
    <property type="molecule type" value="Genomic_DNA"/>
</dbReference>
<proteinExistence type="predicted"/>
<gene>
    <name evidence="3" type="ORF">PROFUN_04070</name>
</gene>
<feature type="region of interest" description="Disordered" evidence="2">
    <location>
        <begin position="24"/>
        <end position="71"/>
    </location>
</feature>
<evidence type="ECO:0000256" key="2">
    <source>
        <dbReference type="SAM" id="MobiDB-lite"/>
    </source>
</evidence>
<evidence type="ECO:0008006" key="5">
    <source>
        <dbReference type="Google" id="ProtNLM"/>
    </source>
</evidence>